<evidence type="ECO:0000256" key="3">
    <source>
        <dbReference type="ARBA" id="ARBA00023163"/>
    </source>
</evidence>
<evidence type="ECO:0000256" key="2">
    <source>
        <dbReference type="ARBA" id="ARBA00023125"/>
    </source>
</evidence>
<evidence type="ECO:0000313" key="5">
    <source>
        <dbReference type="EMBL" id="MDQ1097719.1"/>
    </source>
</evidence>
<dbReference type="SUPFAM" id="SSF46689">
    <property type="entry name" value="Homeodomain-like"/>
    <property type="match status" value="1"/>
</dbReference>
<dbReference type="Pfam" id="PF20240">
    <property type="entry name" value="DUF6597"/>
    <property type="match status" value="1"/>
</dbReference>
<dbReference type="RefSeq" id="WP_307451441.1">
    <property type="nucleotide sequence ID" value="NZ_JAUTAL010000001.1"/>
</dbReference>
<dbReference type="Proteomes" id="UP001225072">
    <property type="component" value="Unassembled WGS sequence"/>
</dbReference>
<dbReference type="PANTHER" id="PTHR46796">
    <property type="entry name" value="HTH-TYPE TRANSCRIPTIONAL ACTIVATOR RHAS-RELATED"/>
    <property type="match status" value="1"/>
</dbReference>
<dbReference type="InterPro" id="IPR009057">
    <property type="entry name" value="Homeodomain-like_sf"/>
</dbReference>
<organism evidence="5 6">
    <name type="scientific">Chryseobacterium camelliae</name>
    <dbReference type="NCBI Taxonomy" id="1265445"/>
    <lineage>
        <taxon>Bacteria</taxon>
        <taxon>Pseudomonadati</taxon>
        <taxon>Bacteroidota</taxon>
        <taxon>Flavobacteriia</taxon>
        <taxon>Flavobacteriales</taxon>
        <taxon>Weeksellaceae</taxon>
        <taxon>Chryseobacterium group</taxon>
        <taxon>Chryseobacterium</taxon>
    </lineage>
</organism>
<dbReference type="InterPro" id="IPR018060">
    <property type="entry name" value="HTH_AraC"/>
</dbReference>
<keyword evidence="6" id="KW-1185">Reference proteome</keyword>
<reference evidence="5 6" key="1">
    <citation type="submission" date="2023-07" db="EMBL/GenBank/DDBJ databases">
        <title>Functional and genomic diversity of the sorghum phyllosphere microbiome.</title>
        <authorList>
            <person name="Shade A."/>
        </authorList>
    </citation>
    <scope>NUCLEOTIDE SEQUENCE [LARGE SCALE GENOMIC DNA]</scope>
    <source>
        <strain evidence="5 6">SORGH_AS_1064</strain>
    </source>
</reference>
<protein>
    <submittedName>
        <fullName evidence="5">AraC-like DNA-binding protein</fullName>
    </submittedName>
</protein>
<dbReference type="Pfam" id="PF12833">
    <property type="entry name" value="HTH_18"/>
    <property type="match status" value="1"/>
</dbReference>
<evidence type="ECO:0000313" key="6">
    <source>
        <dbReference type="Proteomes" id="UP001225072"/>
    </source>
</evidence>
<sequence>MKPRTMFNPRDQPIQPIAVLQPYIRHFGMLEDDIPCGETKAFKMIADGCPGLIFQENANSFLDKDGNKLPQLFIHGLTSSNSQKTATGKYRNIGVYFQPTAIKAIFGIDAHELTDRYLDLNEVVKNDLADQLLSDDETDKRIAILSDFLARQIAKNKYPENRKSSYAVARINTDHDDGLSAIQSDLNLSERSLERIFKTDIGISPKLFFRICRFQAALDSVRRRTFNSLTEIAYQHSYADQSHFIREFREFTGATPKQFLACADEQELNFPEWKL</sequence>
<dbReference type="SMART" id="SM00342">
    <property type="entry name" value="HTH_ARAC"/>
    <property type="match status" value="1"/>
</dbReference>
<dbReference type="EMBL" id="JAUTAL010000001">
    <property type="protein sequence ID" value="MDQ1097719.1"/>
    <property type="molecule type" value="Genomic_DNA"/>
</dbReference>
<keyword evidence="2" id="KW-0238">DNA-binding</keyword>
<keyword evidence="3" id="KW-0804">Transcription</keyword>
<proteinExistence type="predicted"/>
<dbReference type="Gene3D" id="1.10.10.60">
    <property type="entry name" value="Homeodomain-like"/>
    <property type="match status" value="1"/>
</dbReference>
<gene>
    <name evidence="5" type="ORF">QE404_002866</name>
</gene>
<feature type="domain" description="HTH araC/xylS-type" evidence="4">
    <location>
        <begin position="161"/>
        <end position="262"/>
    </location>
</feature>
<evidence type="ECO:0000259" key="4">
    <source>
        <dbReference type="PROSITE" id="PS01124"/>
    </source>
</evidence>
<dbReference type="InterPro" id="IPR050204">
    <property type="entry name" value="AraC_XylS_family_regulators"/>
</dbReference>
<evidence type="ECO:0000256" key="1">
    <source>
        <dbReference type="ARBA" id="ARBA00023015"/>
    </source>
</evidence>
<comment type="caution">
    <text evidence="5">The sequence shown here is derived from an EMBL/GenBank/DDBJ whole genome shotgun (WGS) entry which is preliminary data.</text>
</comment>
<name>A0ABU0TKZ4_9FLAO</name>
<keyword evidence="1" id="KW-0805">Transcription regulation</keyword>
<accession>A0ABU0TKZ4</accession>
<dbReference type="InterPro" id="IPR046532">
    <property type="entry name" value="DUF6597"/>
</dbReference>
<dbReference type="PROSITE" id="PS01124">
    <property type="entry name" value="HTH_ARAC_FAMILY_2"/>
    <property type="match status" value="1"/>
</dbReference>